<sequence>MAVQLAWRTGYGRIRNSDRLGAAPPGAETLRELMGEGPVLILMDELSIYLRKLKGSAVAARRWMPTGRKTSGLSGSSRNWNP</sequence>
<proteinExistence type="predicted"/>
<gene>
    <name evidence="1" type="ORF">F4162_07215</name>
</gene>
<dbReference type="AlphaFoldDB" id="A0A6B1FEQ6"/>
<comment type="caution">
    <text evidence="1">The sequence shown here is derived from an EMBL/GenBank/DDBJ whole genome shotgun (WGS) entry which is preliminary data.</text>
</comment>
<evidence type="ECO:0008006" key="2">
    <source>
        <dbReference type="Google" id="ProtNLM"/>
    </source>
</evidence>
<name>A0A6B1FEQ6_9SYNE</name>
<protein>
    <recommendedName>
        <fullName evidence="2">ATP-binding protein</fullName>
    </recommendedName>
</protein>
<organism evidence="1">
    <name type="scientific">Synechococcus sp. SB0676_bin_10</name>
    <dbReference type="NCBI Taxonomy" id="2604869"/>
    <lineage>
        <taxon>Bacteria</taxon>
        <taxon>Bacillati</taxon>
        <taxon>Cyanobacteriota</taxon>
        <taxon>Cyanophyceae</taxon>
        <taxon>Synechococcales</taxon>
        <taxon>Synechococcaceae</taxon>
        <taxon>Synechococcus</taxon>
    </lineage>
</organism>
<accession>A0A6B1FEQ6</accession>
<evidence type="ECO:0000313" key="1">
    <source>
        <dbReference type="EMBL" id="MYG38742.1"/>
    </source>
</evidence>
<reference evidence="1" key="1">
    <citation type="submission" date="2019-09" db="EMBL/GenBank/DDBJ databases">
        <title>Characterisation of the sponge microbiome using genome-centric metagenomics.</title>
        <authorList>
            <person name="Engelberts J.P."/>
            <person name="Robbins S.J."/>
            <person name="De Goeij J.M."/>
            <person name="Aranda M."/>
            <person name="Bell S.C."/>
            <person name="Webster N.S."/>
        </authorList>
    </citation>
    <scope>NUCLEOTIDE SEQUENCE</scope>
    <source>
        <strain evidence="1">SB0676_bin_10</strain>
    </source>
</reference>
<dbReference type="EMBL" id="VYDO01000232">
    <property type="protein sequence ID" value="MYG38742.1"/>
    <property type="molecule type" value="Genomic_DNA"/>
</dbReference>